<name>A0ABP5FBW2_9ACTN</name>
<sequence length="177" mass="19994">MIPPESDPFDDLIAAAERSAVHLELRDTYAVDPESKDYAAWLAGDTSSRTRDSDRERRKPWLDLVRDTVARGVEMRRARVVSLPPTDYIRFEHSGAPLNIEAGEQVRWLDRADAVDLLLPGADLWLFDRKVVRFGLFSGDGALLGYEIIDDSAVASRVATAFEAVWERAVPHDRFRI</sequence>
<dbReference type="RefSeq" id="WP_344664830.1">
    <property type="nucleotide sequence ID" value="NZ_BAAAQN010000006.1"/>
</dbReference>
<evidence type="ECO:0000313" key="3">
    <source>
        <dbReference type="Proteomes" id="UP001500751"/>
    </source>
</evidence>
<keyword evidence="3" id="KW-1185">Reference proteome</keyword>
<dbReference type="Pfam" id="PF21806">
    <property type="entry name" value="DUF6879"/>
    <property type="match status" value="1"/>
</dbReference>
<organism evidence="2 3">
    <name type="scientific">Catenulispora yoronensis</name>
    <dbReference type="NCBI Taxonomy" id="450799"/>
    <lineage>
        <taxon>Bacteria</taxon>
        <taxon>Bacillati</taxon>
        <taxon>Actinomycetota</taxon>
        <taxon>Actinomycetes</taxon>
        <taxon>Catenulisporales</taxon>
        <taxon>Catenulisporaceae</taxon>
        <taxon>Catenulispora</taxon>
    </lineage>
</organism>
<dbReference type="Proteomes" id="UP001500751">
    <property type="component" value="Unassembled WGS sequence"/>
</dbReference>
<feature type="domain" description="DUF6879" evidence="1">
    <location>
        <begin position="9"/>
        <end position="176"/>
    </location>
</feature>
<dbReference type="EMBL" id="BAAAQN010000006">
    <property type="protein sequence ID" value="GAA2019934.1"/>
    <property type="molecule type" value="Genomic_DNA"/>
</dbReference>
<accession>A0ABP5FBW2</accession>
<protein>
    <recommendedName>
        <fullName evidence="1">DUF6879 domain-containing protein</fullName>
    </recommendedName>
</protein>
<dbReference type="InterPro" id="IPR049244">
    <property type="entry name" value="DUF6879"/>
</dbReference>
<evidence type="ECO:0000313" key="2">
    <source>
        <dbReference type="EMBL" id="GAA2019934.1"/>
    </source>
</evidence>
<comment type="caution">
    <text evidence="2">The sequence shown here is derived from an EMBL/GenBank/DDBJ whole genome shotgun (WGS) entry which is preliminary data.</text>
</comment>
<gene>
    <name evidence="2" type="ORF">GCM10009839_15600</name>
</gene>
<proteinExistence type="predicted"/>
<evidence type="ECO:0000259" key="1">
    <source>
        <dbReference type="Pfam" id="PF21806"/>
    </source>
</evidence>
<reference evidence="3" key="1">
    <citation type="journal article" date="2019" name="Int. J. Syst. Evol. Microbiol.">
        <title>The Global Catalogue of Microorganisms (GCM) 10K type strain sequencing project: providing services to taxonomists for standard genome sequencing and annotation.</title>
        <authorList>
            <consortium name="The Broad Institute Genomics Platform"/>
            <consortium name="The Broad Institute Genome Sequencing Center for Infectious Disease"/>
            <person name="Wu L."/>
            <person name="Ma J."/>
        </authorList>
    </citation>
    <scope>NUCLEOTIDE SEQUENCE [LARGE SCALE GENOMIC DNA]</scope>
    <source>
        <strain evidence="3">JCM 16014</strain>
    </source>
</reference>